<sequence length="448" mass="51006">MSDALFDRFCTVMDGLSLRPGQQIIIALGGGADSQTVLDCAMRYHQQHDQYRYLAVHLDHSFHPNSAAWSETIQKAAKAYGVTTHFEPLTVPIESRQSKEAAGRERRYQRLRELSDNDAIILLGQHRNDQIETFLLQLNRGSGPKGLASMAEVHCWYDQRRLVRPILAVSKQDIYDYANARQLTWIEDDTNYDTRIERNFLRHDVIPLLEQRWPTFGDSVLRSARLCAEQQQVLDDLLSEKLSQQWIEHPLLGKGLPVDTLRRQSAAMQRAILRRWLEIAAGEAASLPSFQQLEQIRQQASDARADTRMCVSCADYEVRFYQVALWCVEEQNQQTPSHVKLTEAGTYSLASPWGQLIITEALVNEADLTLGYGLLPGKWQHPQRKGRKTMADWLKQAQVPAWLRQCAPCLQKRSAWAWLPGVGWLHQDATAGSAMTPPPQPQWLSATD</sequence>
<dbReference type="RefSeq" id="WP_133540237.1">
    <property type="nucleotide sequence ID" value="NZ_SNXI01000014.1"/>
</dbReference>
<keyword evidence="6" id="KW-0067">ATP-binding</keyword>
<comment type="subcellular location">
    <subcellularLocation>
        <location evidence="1 8">Cytoplasm</location>
    </subcellularLocation>
</comment>
<dbReference type="SUPFAM" id="SSF52402">
    <property type="entry name" value="Adenine nucleotide alpha hydrolases-like"/>
    <property type="match status" value="1"/>
</dbReference>
<evidence type="ECO:0000313" key="12">
    <source>
        <dbReference type="EMBL" id="TDP30987.1"/>
    </source>
</evidence>
<dbReference type="Pfam" id="PF11734">
    <property type="entry name" value="TilS_C"/>
    <property type="match status" value="1"/>
</dbReference>
<dbReference type="EC" id="6.3.4.19" evidence="8"/>
<keyword evidence="4 8" id="KW-0819">tRNA processing</keyword>
<comment type="caution">
    <text evidence="8">Lacks conserved residue(s) required for the propagation of feature annotation.</text>
</comment>
<dbReference type="GO" id="GO:0005737">
    <property type="term" value="C:cytoplasm"/>
    <property type="evidence" value="ECO:0007669"/>
    <property type="project" value="UniProtKB-SubCell"/>
</dbReference>
<accession>A0A4R6P0K8</accession>
<evidence type="ECO:0000256" key="6">
    <source>
        <dbReference type="ARBA" id="ARBA00022840"/>
    </source>
</evidence>
<evidence type="ECO:0000313" key="13">
    <source>
        <dbReference type="Proteomes" id="UP000295531"/>
    </source>
</evidence>
<evidence type="ECO:0000256" key="3">
    <source>
        <dbReference type="ARBA" id="ARBA00022598"/>
    </source>
</evidence>
<feature type="domain" description="tRNA(Ile)-lysidine/2-thiocytidine synthase N-terminal" evidence="9">
    <location>
        <begin position="23"/>
        <end position="203"/>
    </location>
</feature>
<name>A0A4R6P0K8_9GAMM</name>
<keyword evidence="13" id="KW-1185">Reference proteome</keyword>
<dbReference type="GO" id="GO:0006400">
    <property type="term" value="P:tRNA modification"/>
    <property type="evidence" value="ECO:0007669"/>
    <property type="project" value="UniProtKB-UniRule"/>
</dbReference>
<reference evidence="12 13" key="1">
    <citation type="submission" date="2019-03" db="EMBL/GenBank/DDBJ databases">
        <title>Freshwater and sediment microbial communities from various areas in North America, analyzing microbe dynamics in response to fracking.</title>
        <authorList>
            <person name="Lamendella R."/>
        </authorList>
    </citation>
    <scope>NUCLEOTIDE SEQUENCE [LARGE SCALE GENOMIC DNA]</scope>
    <source>
        <strain evidence="12 13">18_TX</strain>
    </source>
</reference>
<comment type="caution">
    <text evidence="12">The sequence shown here is derived from an EMBL/GenBank/DDBJ whole genome shotgun (WGS) entry which is preliminary data.</text>
</comment>
<comment type="function">
    <text evidence="8">Ligates lysine onto the cytidine present at position 34 of the AUA codon-specific tRNA(Ile) that contains the anticodon CAU, in an ATP-dependent manner. Cytidine is converted to lysidine, thus changing the amino acid specificity of the tRNA from methionine to isoleucine.</text>
</comment>
<dbReference type="Pfam" id="PF09179">
    <property type="entry name" value="TilS"/>
    <property type="match status" value="1"/>
</dbReference>
<comment type="similarity">
    <text evidence="8">Belongs to the tRNA(Ile)-lysidine synthase family.</text>
</comment>
<dbReference type="OrthoDB" id="9807403at2"/>
<dbReference type="EMBL" id="SNXI01000014">
    <property type="protein sequence ID" value="TDP30987.1"/>
    <property type="molecule type" value="Genomic_DNA"/>
</dbReference>
<evidence type="ECO:0000256" key="8">
    <source>
        <dbReference type="HAMAP-Rule" id="MF_01161"/>
    </source>
</evidence>
<dbReference type="InterPro" id="IPR011063">
    <property type="entry name" value="TilS/TtcA_N"/>
</dbReference>
<dbReference type="CDD" id="cd01992">
    <property type="entry name" value="TilS_N"/>
    <property type="match status" value="1"/>
</dbReference>
<evidence type="ECO:0000259" key="10">
    <source>
        <dbReference type="Pfam" id="PF09179"/>
    </source>
</evidence>
<evidence type="ECO:0000259" key="9">
    <source>
        <dbReference type="Pfam" id="PF01171"/>
    </source>
</evidence>
<proteinExistence type="inferred from homology"/>
<dbReference type="AlphaFoldDB" id="A0A4R6P0K8"/>
<gene>
    <name evidence="8" type="primary">tilS</name>
    <name evidence="12" type="ORF">DEU29_11431</name>
</gene>
<dbReference type="Proteomes" id="UP000295531">
    <property type="component" value="Unassembled WGS sequence"/>
</dbReference>
<dbReference type="SUPFAM" id="SSF82829">
    <property type="entry name" value="MesJ substrate recognition domain-like"/>
    <property type="match status" value="1"/>
</dbReference>
<comment type="catalytic activity">
    <reaction evidence="7 8">
        <text>cytidine(34) in tRNA(Ile2) + L-lysine + ATP = lysidine(34) in tRNA(Ile2) + AMP + diphosphate + H(+)</text>
        <dbReference type="Rhea" id="RHEA:43744"/>
        <dbReference type="Rhea" id="RHEA-COMP:10625"/>
        <dbReference type="Rhea" id="RHEA-COMP:10670"/>
        <dbReference type="ChEBI" id="CHEBI:15378"/>
        <dbReference type="ChEBI" id="CHEBI:30616"/>
        <dbReference type="ChEBI" id="CHEBI:32551"/>
        <dbReference type="ChEBI" id="CHEBI:33019"/>
        <dbReference type="ChEBI" id="CHEBI:82748"/>
        <dbReference type="ChEBI" id="CHEBI:83665"/>
        <dbReference type="ChEBI" id="CHEBI:456215"/>
        <dbReference type="EC" id="6.3.4.19"/>
    </reaction>
</comment>
<feature type="domain" description="tRNA(Ile)-lysidine synthase substrate-binding" evidence="10">
    <location>
        <begin position="256"/>
        <end position="326"/>
    </location>
</feature>
<dbReference type="NCBIfam" id="TIGR02432">
    <property type="entry name" value="lysidine_TilS_N"/>
    <property type="match status" value="1"/>
</dbReference>
<dbReference type="InterPro" id="IPR012796">
    <property type="entry name" value="Lysidine-tRNA-synth_C"/>
</dbReference>
<keyword evidence="2 8" id="KW-0963">Cytoplasm</keyword>
<dbReference type="SUPFAM" id="SSF56037">
    <property type="entry name" value="PheT/TilS domain"/>
    <property type="match status" value="1"/>
</dbReference>
<evidence type="ECO:0000256" key="5">
    <source>
        <dbReference type="ARBA" id="ARBA00022741"/>
    </source>
</evidence>
<dbReference type="PANTHER" id="PTHR43033:SF1">
    <property type="entry name" value="TRNA(ILE)-LYSIDINE SYNTHASE-RELATED"/>
    <property type="match status" value="1"/>
</dbReference>
<keyword evidence="3 8" id="KW-0436">Ligase</keyword>
<evidence type="ECO:0000256" key="4">
    <source>
        <dbReference type="ARBA" id="ARBA00022694"/>
    </source>
</evidence>
<dbReference type="InterPro" id="IPR015262">
    <property type="entry name" value="tRNA_Ile_lys_synt_subst-bd"/>
</dbReference>
<dbReference type="InterPro" id="IPR014729">
    <property type="entry name" value="Rossmann-like_a/b/a_fold"/>
</dbReference>
<evidence type="ECO:0000256" key="7">
    <source>
        <dbReference type="ARBA" id="ARBA00048539"/>
    </source>
</evidence>
<dbReference type="Gene3D" id="3.40.50.620">
    <property type="entry name" value="HUPs"/>
    <property type="match status" value="1"/>
</dbReference>
<dbReference type="Gene3D" id="1.20.59.20">
    <property type="match status" value="1"/>
</dbReference>
<evidence type="ECO:0000256" key="2">
    <source>
        <dbReference type="ARBA" id="ARBA00022490"/>
    </source>
</evidence>
<keyword evidence="5" id="KW-0547">Nucleotide-binding</keyword>
<dbReference type="Pfam" id="PF01171">
    <property type="entry name" value="ATP_bind_3"/>
    <property type="match status" value="1"/>
</dbReference>
<feature type="domain" description="Lysidine-tRNA(Ile) synthetase C-terminal" evidence="11">
    <location>
        <begin position="370"/>
        <end position="427"/>
    </location>
</feature>
<evidence type="ECO:0000259" key="11">
    <source>
        <dbReference type="Pfam" id="PF11734"/>
    </source>
</evidence>
<protein>
    <recommendedName>
        <fullName evidence="8">tRNA(Ile)-lysidine synthase</fullName>
        <ecNumber evidence="8">6.3.4.19</ecNumber>
    </recommendedName>
    <alternativeName>
        <fullName evidence="8">tRNA(Ile)-2-lysyl-cytidine synthase</fullName>
    </alternativeName>
    <alternativeName>
        <fullName evidence="8">tRNA(Ile)-lysidine synthetase</fullName>
    </alternativeName>
</protein>
<organism evidence="12 13">
    <name type="scientific">Idiomarina aquatica</name>
    <dbReference type="NCBI Taxonomy" id="1327752"/>
    <lineage>
        <taxon>Bacteria</taxon>
        <taxon>Pseudomonadati</taxon>
        <taxon>Pseudomonadota</taxon>
        <taxon>Gammaproteobacteria</taxon>
        <taxon>Alteromonadales</taxon>
        <taxon>Idiomarinaceae</taxon>
        <taxon>Idiomarina</taxon>
    </lineage>
</organism>
<dbReference type="HAMAP" id="MF_01161">
    <property type="entry name" value="tRNA_Ile_lys_synt"/>
    <property type="match status" value="1"/>
</dbReference>
<dbReference type="InterPro" id="IPR012094">
    <property type="entry name" value="tRNA_Ile_lys_synt"/>
</dbReference>
<dbReference type="InterPro" id="IPR012795">
    <property type="entry name" value="tRNA_Ile_lys_synt_N"/>
</dbReference>
<dbReference type="GO" id="GO:0032267">
    <property type="term" value="F:tRNA(Ile)-lysidine synthase activity"/>
    <property type="evidence" value="ECO:0007669"/>
    <property type="project" value="UniProtKB-EC"/>
</dbReference>
<dbReference type="PANTHER" id="PTHR43033">
    <property type="entry name" value="TRNA(ILE)-LYSIDINE SYNTHASE-RELATED"/>
    <property type="match status" value="1"/>
</dbReference>
<dbReference type="GO" id="GO:0005524">
    <property type="term" value="F:ATP binding"/>
    <property type="evidence" value="ECO:0007669"/>
    <property type="project" value="UniProtKB-KW"/>
</dbReference>
<evidence type="ECO:0000256" key="1">
    <source>
        <dbReference type="ARBA" id="ARBA00004496"/>
    </source>
</evidence>